<dbReference type="AlphaFoldDB" id="A0A1V3SV97"/>
<reference evidence="2 3" key="1">
    <citation type="submission" date="2016-11" db="EMBL/GenBank/DDBJ databases">
        <title>Comparative genomics of co-occurring bacteria in distinct bioleaching systems unravels niche-specific adaptation.</title>
        <authorList>
            <person name="Zhang X."/>
            <person name="Liu X."/>
            <person name="Yin H."/>
        </authorList>
    </citation>
    <scope>NUCLEOTIDE SEQUENCE [LARGE SCALE GENOMIC DNA]</scope>
    <source>
        <strain evidence="2 3">DX</strain>
    </source>
</reference>
<keyword evidence="1" id="KW-0472">Membrane</keyword>
<gene>
    <name evidence="2" type="ORF">BOX24_06550</name>
</gene>
<proteinExistence type="predicted"/>
<comment type="caution">
    <text evidence="2">The sequence shown here is derived from an EMBL/GenBank/DDBJ whole genome shotgun (WGS) entry which is preliminary data.</text>
</comment>
<evidence type="ECO:0000256" key="1">
    <source>
        <dbReference type="SAM" id="Phobius"/>
    </source>
</evidence>
<sequence length="78" mass="8983">MELFFLVFFFFVFLLWTGHALTHGDARSALGITFRRLMLGLSIFFLVITTGFELTRQWPGLTFRSPAYFLSIPHIPGP</sequence>
<dbReference type="OrthoDB" id="9892368at2"/>
<name>A0A1V3SV97_9BACT</name>
<organism evidence="2 3">
    <name type="scientific">Leptospirillum ferriphilum</name>
    <dbReference type="NCBI Taxonomy" id="178606"/>
    <lineage>
        <taxon>Bacteria</taxon>
        <taxon>Pseudomonadati</taxon>
        <taxon>Nitrospirota</taxon>
        <taxon>Nitrospiria</taxon>
        <taxon>Nitrospirales</taxon>
        <taxon>Nitrospiraceae</taxon>
        <taxon>Leptospirillum</taxon>
    </lineage>
</organism>
<evidence type="ECO:0000313" key="3">
    <source>
        <dbReference type="Proteomes" id="UP000188586"/>
    </source>
</evidence>
<keyword evidence="1" id="KW-0812">Transmembrane</keyword>
<feature type="transmembrane region" description="Helical" evidence="1">
    <location>
        <begin position="36"/>
        <end position="55"/>
    </location>
</feature>
<evidence type="ECO:0000313" key="2">
    <source>
        <dbReference type="EMBL" id="OOH72652.1"/>
    </source>
</evidence>
<keyword evidence="1" id="KW-1133">Transmembrane helix</keyword>
<dbReference type="EMBL" id="MPOJ01000011">
    <property type="protein sequence ID" value="OOH72652.1"/>
    <property type="molecule type" value="Genomic_DNA"/>
</dbReference>
<accession>A0A1V3SV97</accession>
<dbReference type="Proteomes" id="UP000188586">
    <property type="component" value="Unassembled WGS sequence"/>
</dbReference>
<dbReference type="RefSeq" id="WP_036083671.1">
    <property type="nucleotide sequence ID" value="NZ_JBPKCJ010000008.1"/>
</dbReference>
<protein>
    <submittedName>
        <fullName evidence="2">Uncharacterized protein</fullName>
    </submittedName>
</protein>